<dbReference type="PROSITE" id="PS50927">
    <property type="entry name" value="BULB_LECTIN"/>
    <property type="match status" value="1"/>
</dbReference>
<evidence type="ECO:0000256" key="19">
    <source>
        <dbReference type="PIRNR" id="PIRNR000641"/>
    </source>
</evidence>
<evidence type="ECO:0000256" key="10">
    <source>
        <dbReference type="ARBA" id="ARBA00022741"/>
    </source>
</evidence>
<evidence type="ECO:0000256" key="18">
    <source>
        <dbReference type="ARBA" id="ARBA00048679"/>
    </source>
</evidence>
<comment type="caution">
    <text evidence="25">The sequence shown here is derived from an EMBL/GenBank/DDBJ whole genome shotgun (WGS) entry which is preliminary data.</text>
</comment>
<dbReference type="FunFam" id="2.90.10.10:FF:000003">
    <property type="entry name" value="G-type lectin S-receptor-like serine/threonine-protein kinase"/>
    <property type="match status" value="1"/>
</dbReference>
<dbReference type="SUPFAM" id="SSF51110">
    <property type="entry name" value="alpha-D-mannose-specific plant lectins"/>
    <property type="match status" value="1"/>
</dbReference>
<dbReference type="Proteomes" id="UP001172457">
    <property type="component" value="Chromosome 1"/>
</dbReference>
<dbReference type="Gene3D" id="2.90.10.10">
    <property type="entry name" value="Bulb-type lectin domain"/>
    <property type="match status" value="1"/>
</dbReference>
<evidence type="ECO:0000256" key="9">
    <source>
        <dbReference type="ARBA" id="ARBA00022734"/>
    </source>
</evidence>
<evidence type="ECO:0000256" key="21">
    <source>
        <dbReference type="SAM" id="Phobius"/>
    </source>
</evidence>
<keyword evidence="5" id="KW-0597">Phosphoprotein</keyword>
<dbReference type="Pfam" id="PF08276">
    <property type="entry name" value="PAN_2"/>
    <property type="match status" value="1"/>
</dbReference>
<comment type="similarity">
    <text evidence="19">Belongs to the protein kinase superfamily. Ser/Thr protein kinase family.</text>
</comment>
<dbReference type="InterPro" id="IPR001480">
    <property type="entry name" value="Bulb-type_lectin_dom"/>
</dbReference>
<dbReference type="InterPro" id="IPR000858">
    <property type="entry name" value="S_locus_glycoprot_dom"/>
</dbReference>
<keyword evidence="9" id="KW-0430">Lectin</keyword>
<keyword evidence="2" id="KW-1003">Cell membrane</keyword>
<evidence type="ECO:0000256" key="1">
    <source>
        <dbReference type="ARBA" id="ARBA00004251"/>
    </source>
</evidence>
<dbReference type="PANTHER" id="PTHR32444:SF89">
    <property type="entry name" value="S GLYCOPROTEIN"/>
    <property type="match status" value="1"/>
</dbReference>
<keyword evidence="26" id="KW-1185">Reference proteome</keyword>
<keyword evidence="8" id="KW-0732">Signal</keyword>
<evidence type="ECO:0000313" key="26">
    <source>
        <dbReference type="Proteomes" id="UP001172457"/>
    </source>
</evidence>
<dbReference type="Gene3D" id="1.10.510.10">
    <property type="entry name" value="Transferase(Phosphotransferase) domain 1"/>
    <property type="match status" value="1"/>
</dbReference>
<evidence type="ECO:0000259" key="22">
    <source>
        <dbReference type="PROSITE" id="PS50011"/>
    </source>
</evidence>
<feature type="domain" description="Protein kinase" evidence="22">
    <location>
        <begin position="564"/>
        <end position="839"/>
    </location>
</feature>
<feature type="domain" description="Bulb-type lectin" evidence="23">
    <location>
        <begin position="23"/>
        <end position="145"/>
    </location>
</feature>
<dbReference type="EMBL" id="JARYMX010000001">
    <property type="protein sequence ID" value="KAJ9566304.1"/>
    <property type="molecule type" value="Genomic_DNA"/>
</dbReference>
<dbReference type="AlphaFoldDB" id="A0AA38TUE5"/>
<dbReference type="InterPro" id="IPR000719">
    <property type="entry name" value="Prot_kinase_dom"/>
</dbReference>
<feature type="transmembrane region" description="Helical" evidence="21">
    <location>
        <begin position="7"/>
        <end position="28"/>
    </location>
</feature>
<dbReference type="Pfam" id="PF07714">
    <property type="entry name" value="PK_Tyr_Ser-Thr"/>
    <property type="match status" value="1"/>
</dbReference>
<evidence type="ECO:0000256" key="7">
    <source>
        <dbReference type="ARBA" id="ARBA00022692"/>
    </source>
</evidence>
<proteinExistence type="inferred from homology"/>
<organism evidence="25 26">
    <name type="scientific">Centaurea solstitialis</name>
    <name type="common">yellow star-thistle</name>
    <dbReference type="NCBI Taxonomy" id="347529"/>
    <lineage>
        <taxon>Eukaryota</taxon>
        <taxon>Viridiplantae</taxon>
        <taxon>Streptophyta</taxon>
        <taxon>Embryophyta</taxon>
        <taxon>Tracheophyta</taxon>
        <taxon>Spermatophyta</taxon>
        <taxon>Magnoliopsida</taxon>
        <taxon>eudicotyledons</taxon>
        <taxon>Gunneridae</taxon>
        <taxon>Pentapetalae</taxon>
        <taxon>asterids</taxon>
        <taxon>campanulids</taxon>
        <taxon>Asterales</taxon>
        <taxon>Asteraceae</taxon>
        <taxon>Carduoideae</taxon>
        <taxon>Cardueae</taxon>
        <taxon>Centaureinae</taxon>
        <taxon>Centaurea</taxon>
    </lineage>
</organism>
<evidence type="ECO:0000256" key="3">
    <source>
        <dbReference type="ARBA" id="ARBA00022527"/>
    </source>
</evidence>
<dbReference type="GO" id="GO:0005886">
    <property type="term" value="C:plasma membrane"/>
    <property type="evidence" value="ECO:0007669"/>
    <property type="project" value="UniProtKB-SubCell"/>
</dbReference>
<dbReference type="PROSITE" id="PS00107">
    <property type="entry name" value="PROTEIN_KINASE_ATP"/>
    <property type="match status" value="1"/>
</dbReference>
<keyword evidence="16" id="KW-0325">Glycoprotein</keyword>
<dbReference type="InterPro" id="IPR036426">
    <property type="entry name" value="Bulb-type_lectin_dom_sf"/>
</dbReference>
<dbReference type="InterPro" id="IPR001245">
    <property type="entry name" value="Ser-Thr/Tyr_kinase_cat_dom"/>
</dbReference>
<dbReference type="GO" id="GO:0004674">
    <property type="term" value="F:protein serine/threonine kinase activity"/>
    <property type="evidence" value="ECO:0007669"/>
    <property type="project" value="UniProtKB-KW"/>
</dbReference>
<dbReference type="Pfam" id="PF01453">
    <property type="entry name" value="B_lectin"/>
    <property type="match status" value="1"/>
</dbReference>
<keyword evidence="15" id="KW-1015">Disulfide bond</keyword>
<dbReference type="Pfam" id="PF11883">
    <property type="entry name" value="DUF3403"/>
    <property type="match status" value="1"/>
</dbReference>
<dbReference type="Pfam" id="PF00954">
    <property type="entry name" value="S_locus_glycop"/>
    <property type="match status" value="1"/>
</dbReference>
<evidence type="ECO:0000256" key="20">
    <source>
        <dbReference type="PROSITE-ProRule" id="PRU10141"/>
    </source>
</evidence>
<evidence type="ECO:0000256" key="17">
    <source>
        <dbReference type="ARBA" id="ARBA00047899"/>
    </source>
</evidence>
<dbReference type="FunFam" id="1.10.510.10:FF:000060">
    <property type="entry name" value="G-type lectin S-receptor-like serine/threonine-protein kinase"/>
    <property type="match status" value="1"/>
</dbReference>
<dbReference type="InterPro" id="IPR008271">
    <property type="entry name" value="Ser/Thr_kinase_AS"/>
</dbReference>
<evidence type="ECO:0000256" key="5">
    <source>
        <dbReference type="ARBA" id="ARBA00022553"/>
    </source>
</evidence>
<evidence type="ECO:0000256" key="12">
    <source>
        <dbReference type="ARBA" id="ARBA00022840"/>
    </source>
</evidence>
<evidence type="ECO:0000256" key="4">
    <source>
        <dbReference type="ARBA" id="ARBA00022536"/>
    </source>
</evidence>
<dbReference type="SMART" id="SM00220">
    <property type="entry name" value="S_TKc"/>
    <property type="match status" value="1"/>
</dbReference>
<dbReference type="CDD" id="cd00028">
    <property type="entry name" value="B_lectin"/>
    <property type="match status" value="1"/>
</dbReference>
<evidence type="ECO:0000256" key="2">
    <source>
        <dbReference type="ARBA" id="ARBA00022475"/>
    </source>
</evidence>
<evidence type="ECO:0000259" key="24">
    <source>
        <dbReference type="PROSITE" id="PS50948"/>
    </source>
</evidence>
<keyword evidence="7 21" id="KW-0812">Transmembrane</keyword>
<keyword evidence="6 19" id="KW-0808">Transferase</keyword>
<dbReference type="SMART" id="SM00473">
    <property type="entry name" value="PAN_AP"/>
    <property type="match status" value="1"/>
</dbReference>
<protein>
    <recommendedName>
        <fullName evidence="19">Receptor-like serine/threonine-protein kinase</fullName>
        <ecNumber evidence="19">2.7.11.1</ecNumber>
    </recommendedName>
</protein>
<dbReference type="PROSITE" id="PS00108">
    <property type="entry name" value="PROTEIN_KINASE_ST"/>
    <property type="match status" value="1"/>
</dbReference>
<gene>
    <name evidence="25" type="ORF">OSB04_002270</name>
</gene>
<keyword evidence="3 19" id="KW-0723">Serine/threonine-protein kinase</keyword>
<keyword evidence="11 19" id="KW-0418">Kinase</keyword>
<dbReference type="GO" id="GO:0030246">
    <property type="term" value="F:carbohydrate binding"/>
    <property type="evidence" value="ECO:0007669"/>
    <property type="project" value="UniProtKB-KW"/>
</dbReference>
<name>A0AA38TUE5_9ASTR</name>
<dbReference type="CDD" id="cd01098">
    <property type="entry name" value="PAN_AP_plant"/>
    <property type="match status" value="1"/>
</dbReference>
<accession>A0AA38TUE5</accession>
<sequence>MKTFHIHGGIIIIFFIPFLCIATDIITFTQPLAINQTLISSGQVFELGFFNLTNNKIYLGIWYREIEPKTIVWVANRDSPVNSSVAKLTIGDDGNINLVDQSETAIWSSNQSVVPPAIRTVAQLLDSGNFVLRNENDDNPENYIWQSFNHPTDTLLPGMKLGWSRKTGINRFLRSWKSDNDPSSGDYLYGINLKGFPELVLWYKETVIYRSGTWNGITFSGTPEMKGVSIIHFEFRNTSDEIYYMYKMVNNSVYSRFLVSVAGITQRYVWTATTETWSLYWQFPRERCDNYGRCGPFGVCDTNSFPICNCYNGFRPRDEYAWFNLQNGSNGCVRTSKMDCGSDGFLALKNVKLPDGSKSFIDPAMNLSRCGEICKRNCSCTAYANMDVTRGGSGCVYWVVDLIDMKKFAEFDGVGQDLYVRVAASDLAIPYSSILKGIPDHIGPRLILGNFWAEARLLKHAARGRNPVPPECVPQEELPTSKSSKNGSGNNHIVMIAGITAGVCAGLVTLLILLYMKRKKRRQLTRSITYRTGSKERTNGETKMDELDLPFFDFRTLAMATNNFSIENELGEGGFGCVYKGILPRGEVVAVKRLSRVSDQGIEELTNEVRLIAKLQHRNLVRLLGCCIEVEEKLLVYEFMENNSLDTFLFEKEKSMELNWQLRLDIIRGIARGLLYLHQDSRFKIIHRDLKASNILLDEKMNPKISDFGMARIFGSDQIEAKTKKVNYYSGYMSPEYAMNGHFSTKSDVFSFGVLVLEIVSGQKNRGSSYTSSELNLLGHTWTLWKEGKALKLVDESVRAKFFEDEALRCIQIGLLCVQEQKEDRPCMSEVLSMLNSEIAQTPQPNYPGFFIGKTKIEAESLYKQDDYMSTNELTITMIDAR</sequence>
<dbReference type="PROSITE" id="PS50011">
    <property type="entry name" value="PROTEIN_KINASE_DOM"/>
    <property type="match status" value="1"/>
</dbReference>
<dbReference type="EC" id="2.7.11.1" evidence="19"/>
<comment type="catalytic activity">
    <reaction evidence="17 19">
        <text>L-threonyl-[protein] + ATP = O-phospho-L-threonyl-[protein] + ADP + H(+)</text>
        <dbReference type="Rhea" id="RHEA:46608"/>
        <dbReference type="Rhea" id="RHEA-COMP:11060"/>
        <dbReference type="Rhea" id="RHEA-COMP:11605"/>
        <dbReference type="ChEBI" id="CHEBI:15378"/>
        <dbReference type="ChEBI" id="CHEBI:30013"/>
        <dbReference type="ChEBI" id="CHEBI:30616"/>
        <dbReference type="ChEBI" id="CHEBI:61977"/>
        <dbReference type="ChEBI" id="CHEBI:456216"/>
        <dbReference type="EC" id="2.7.11.1"/>
    </reaction>
</comment>
<dbReference type="InterPro" id="IPR003609">
    <property type="entry name" value="Pan_app"/>
</dbReference>
<evidence type="ECO:0000256" key="11">
    <source>
        <dbReference type="ARBA" id="ARBA00022777"/>
    </source>
</evidence>
<keyword evidence="12 19" id="KW-0067">ATP-binding</keyword>
<dbReference type="InterPro" id="IPR021820">
    <property type="entry name" value="S-locus_recpt_kinase_C"/>
</dbReference>
<dbReference type="GO" id="GO:0031625">
    <property type="term" value="F:ubiquitin protein ligase binding"/>
    <property type="evidence" value="ECO:0007669"/>
    <property type="project" value="UniProtKB-ARBA"/>
</dbReference>
<keyword evidence="4" id="KW-0245">EGF-like domain</keyword>
<evidence type="ECO:0000256" key="14">
    <source>
        <dbReference type="ARBA" id="ARBA00023136"/>
    </source>
</evidence>
<evidence type="ECO:0000259" key="23">
    <source>
        <dbReference type="PROSITE" id="PS50927"/>
    </source>
</evidence>
<dbReference type="FunFam" id="3.30.200.20:FF:000195">
    <property type="entry name" value="G-type lectin S-receptor-like serine/threonine-protein kinase"/>
    <property type="match status" value="1"/>
</dbReference>
<feature type="domain" description="Apple" evidence="24">
    <location>
        <begin position="340"/>
        <end position="423"/>
    </location>
</feature>
<dbReference type="GO" id="GO:0005524">
    <property type="term" value="F:ATP binding"/>
    <property type="evidence" value="ECO:0007669"/>
    <property type="project" value="UniProtKB-UniRule"/>
</dbReference>
<dbReference type="SUPFAM" id="SSF56112">
    <property type="entry name" value="Protein kinase-like (PK-like)"/>
    <property type="match status" value="1"/>
</dbReference>
<feature type="binding site" evidence="20">
    <location>
        <position position="592"/>
    </location>
    <ligand>
        <name>ATP</name>
        <dbReference type="ChEBI" id="CHEBI:30616"/>
    </ligand>
</feature>
<comment type="subcellular location">
    <subcellularLocation>
        <location evidence="1">Cell membrane</location>
        <topology evidence="1">Single-pass type I membrane protein</topology>
    </subcellularLocation>
</comment>
<dbReference type="PANTHER" id="PTHR32444">
    <property type="entry name" value="BULB-TYPE LECTIN DOMAIN-CONTAINING PROTEIN"/>
    <property type="match status" value="1"/>
</dbReference>
<evidence type="ECO:0000256" key="15">
    <source>
        <dbReference type="ARBA" id="ARBA00023157"/>
    </source>
</evidence>
<comment type="catalytic activity">
    <reaction evidence="18 19">
        <text>L-seryl-[protein] + ATP = O-phospho-L-seryl-[protein] + ADP + H(+)</text>
        <dbReference type="Rhea" id="RHEA:17989"/>
        <dbReference type="Rhea" id="RHEA-COMP:9863"/>
        <dbReference type="Rhea" id="RHEA-COMP:11604"/>
        <dbReference type="ChEBI" id="CHEBI:15378"/>
        <dbReference type="ChEBI" id="CHEBI:29999"/>
        <dbReference type="ChEBI" id="CHEBI:30616"/>
        <dbReference type="ChEBI" id="CHEBI:83421"/>
        <dbReference type="ChEBI" id="CHEBI:456216"/>
        <dbReference type="EC" id="2.7.11.1"/>
    </reaction>
</comment>
<dbReference type="InterPro" id="IPR024171">
    <property type="entry name" value="SRK-like_kinase"/>
</dbReference>
<reference evidence="25" key="1">
    <citation type="submission" date="2023-03" db="EMBL/GenBank/DDBJ databases">
        <title>Chromosome-scale reference genome and RAD-based genetic map of yellow starthistle (Centaurea solstitialis) reveal putative structural variation and QTLs associated with invader traits.</title>
        <authorList>
            <person name="Reatini B."/>
            <person name="Cang F.A."/>
            <person name="Jiang Q."/>
            <person name="Mckibben M.T.W."/>
            <person name="Barker M.S."/>
            <person name="Rieseberg L.H."/>
            <person name="Dlugosch K.M."/>
        </authorList>
    </citation>
    <scope>NUCLEOTIDE SEQUENCE</scope>
    <source>
        <strain evidence="25">CAN-66</strain>
        <tissue evidence="25">Leaf</tissue>
    </source>
</reference>
<dbReference type="InterPro" id="IPR011009">
    <property type="entry name" value="Kinase-like_dom_sf"/>
</dbReference>
<evidence type="ECO:0000256" key="8">
    <source>
        <dbReference type="ARBA" id="ARBA00022729"/>
    </source>
</evidence>
<evidence type="ECO:0000313" key="25">
    <source>
        <dbReference type="EMBL" id="KAJ9566304.1"/>
    </source>
</evidence>
<dbReference type="SMART" id="SM00108">
    <property type="entry name" value="B_lectin"/>
    <property type="match status" value="1"/>
</dbReference>
<dbReference type="PROSITE" id="PS50948">
    <property type="entry name" value="PAN"/>
    <property type="match status" value="1"/>
</dbReference>
<dbReference type="CDD" id="cd14066">
    <property type="entry name" value="STKc_IRAK"/>
    <property type="match status" value="1"/>
</dbReference>
<dbReference type="GO" id="GO:0048544">
    <property type="term" value="P:recognition of pollen"/>
    <property type="evidence" value="ECO:0007669"/>
    <property type="project" value="InterPro"/>
</dbReference>
<keyword evidence="13 21" id="KW-1133">Transmembrane helix</keyword>
<dbReference type="Gene3D" id="3.30.200.20">
    <property type="entry name" value="Phosphorylase Kinase, domain 1"/>
    <property type="match status" value="1"/>
</dbReference>
<evidence type="ECO:0000256" key="16">
    <source>
        <dbReference type="ARBA" id="ARBA00023180"/>
    </source>
</evidence>
<evidence type="ECO:0000256" key="13">
    <source>
        <dbReference type="ARBA" id="ARBA00022989"/>
    </source>
</evidence>
<dbReference type="InterPro" id="IPR017441">
    <property type="entry name" value="Protein_kinase_ATP_BS"/>
</dbReference>
<keyword evidence="14 21" id="KW-0472">Membrane</keyword>
<evidence type="ECO:0000256" key="6">
    <source>
        <dbReference type="ARBA" id="ARBA00022679"/>
    </source>
</evidence>
<feature type="transmembrane region" description="Helical" evidence="21">
    <location>
        <begin position="493"/>
        <end position="516"/>
    </location>
</feature>
<dbReference type="PIRSF" id="PIRSF000641">
    <property type="entry name" value="SRK"/>
    <property type="match status" value="1"/>
</dbReference>
<keyword evidence="10 19" id="KW-0547">Nucleotide-binding</keyword>